<evidence type="ECO:0000259" key="2">
    <source>
        <dbReference type="SMART" id="SM00854"/>
    </source>
</evidence>
<comment type="similarity">
    <text evidence="1">Belongs to the CapA family.</text>
</comment>
<dbReference type="EMBL" id="JJMJ01000149">
    <property type="protein sequence ID" value="PPS21664.1"/>
    <property type="molecule type" value="Genomic_DNA"/>
</dbReference>
<evidence type="ECO:0000313" key="4">
    <source>
        <dbReference type="Proteomes" id="UP000238924"/>
    </source>
</evidence>
<dbReference type="InterPro" id="IPR019079">
    <property type="entry name" value="Capsule_synth_CapA"/>
</dbReference>
<dbReference type="Proteomes" id="UP000238924">
    <property type="component" value="Unassembled WGS sequence"/>
</dbReference>
<name>A0ABX5B580_9SPIR</name>
<dbReference type="PANTHER" id="PTHR33393:SF12">
    <property type="entry name" value="CAPSULE BIOSYNTHESIS PROTEIN CAPA"/>
    <property type="match status" value="1"/>
</dbReference>
<proteinExistence type="inferred from homology"/>
<protein>
    <submittedName>
        <fullName evidence="3">Poly-gamma-glutamate biosynthesis protein</fullName>
    </submittedName>
</protein>
<dbReference type="PANTHER" id="PTHR33393">
    <property type="entry name" value="POLYGLUTAMINE SYNTHESIS ACCESSORY PROTEIN RV0574C-RELATED"/>
    <property type="match status" value="1"/>
</dbReference>
<dbReference type="Gene3D" id="3.60.21.10">
    <property type="match status" value="1"/>
</dbReference>
<organism evidence="3 4">
    <name type="scientific">Brachyspira murdochii</name>
    <dbReference type="NCBI Taxonomy" id="84378"/>
    <lineage>
        <taxon>Bacteria</taxon>
        <taxon>Pseudomonadati</taxon>
        <taxon>Spirochaetota</taxon>
        <taxon>Spirochaetia</taxon>
        <taxon>Brachyspirales</taxon>
        <taxon>Brachyspiraceae</taxon>
        <taxon>Brachyspira</taxon>
    </lineage>
</organism>
<evidence type="ECO:0000313" key="3">
    <source>
        <dbReference type="EMBL" id="PPS21664.1"/>
    </source>
</evidence>
<dbReference type="SUPFAM" id="SSF56300">
    <property type="entry name" value="Metallo-dependent phosphatases"/>
    <property type="match status" value="1"/>
</dbReference>
<accession>A0ABX5B580</accession>
<keyword evidence="4" id="KW-1185">Reference proteome</keyword>
<dbReference type="SMART" id="SM00854">
    <property type="entry name" value="PGA_cap"/>
    <property type="match status" value="1"/>
</dbReference>
<evidence type="ECO:0000256" key="1">
    <source>
        <dbReference type="ARBA" id="ARBA00005662"/>
    </source>
</evidence>
<dbReference type="RefSeq" id="WP_013112574.1">
    <property type="nucleotide sequence ID" value="NZ_JAWLQH010000005.1"/>
</dbReference>
<comment type="caution">
    <text evidence="3">The sequence shown here is derived from an EMBL/GenBank/DDBJ whole genome shotgun (WGS) entry which is preliminary data.</text>
</comment>
<sequence length="395" mass="44870">MIKTIIITILLIFSLLSCSDKKDSTEKEQKIPEPPKSIQLVFTGDIMTHPTIVNAFQSNDVLIDLKEYFQGDIVFANLEFVVNTNKPPMPYPEFNGSLDYLKYFFNYFNTFSIANNHAYDQGAQAEAETVAELHRNNKLTLGGSTNSPNIAPIITNINNIPLFISAYTMLDNGLSHKTNKNDYFYFMNFYPKQEDLIEKVKSDLALATNNEIKIISLHFGLEYTTAPEEATIKTARALIENGVDIIVGHHPHVPRPAEIYEGTNHSGIIIYSLGNFIANHKGRYPYLDIGTVVSLNINENREISFSYVPTYYAFFRQNGFEVVMKPIKEDPNISMPTLSSNYVYSAYDTNAIKKGYELIHNFYSPLTNEKVKTMFTFDVTNYNDAVSNESLAYYN</sequence>
<reference evidence="3 4" key="1">
    <citation type="submission" date="2014-04" db="EMBL/GenBank/DDBJ databases">
        <title>Whole genome sequence of 'Brachyspira hampsonii' D13-03603F2.</title>
        <authorList>
            <person name="Patterson A.H."/>
            <person name="Chaban B."/>
            <person name="Fernando C."/>
            <person name="Harding J.C."/>
            <person name="Hill J.E."/>
        </authorList>
    </citation>
    <scope>NUCLEOTIDE SEQUENCE [LARGE SCALE GENOMIC DNA]</scope>
    <source>
        <strain evidence="3 4">D13-03603F2</strain>
    </source>
</reference>
<dbReference type="InterPro" id="IPR052169">
    <property type="entry name" value="CW_Biosynth-Accessory"/>
</dbReference>
<feature type="domain" description="Capsule synthesis protein CapA" evidence="2">
    <location>
        <begin position="39"/>
        <end position="280"/>
    </location>
</feature>
<dbReference type="Pfam" id="PF09587">
    <property type="entry name" value="PGA_cap"/>
    <property type="match status" value="1"/>
</dbReference>
<dbReference type="InterPro" id="IPR029052">
    <property type="entry name" value="Metallo-depent_PP-like"/>
</dbReference>
<gene>
    <name evidence="3" type="ORF">DJ52_09485</name>
</gene>
<dbReference type="PROSITE" id="PS51257">
    <property type="entry name" value="PROKAR_LIPOPROTEIN"/>
    <property type="match status" value="1"/>
</dbReference>